<proteinExistence type="predicted"/>
<dbReference type="Proteomes" id="UP000828390">
    <property type="component" value="Unassembled WGS sequence"/>
</dbReference>
<name>A0A9D4GXW7_DREPO</name>
<dbReference type="EMBL" id="JAIWYP010000005">
    <property type="protein sequence ID" value="KAH3825706.1"/>
    <property type="molecule type" value="Genomic_DNA"/>
</dbReference>
<evidence type="ECO:0000313" key="2">
    <source>
        <dbReference type="Proteomes" id="UP000828390"/>
    </source>
</evidence>
<reference evidence="1" key="2">
    <citation type="submission" date="2020-11" db="EMBL/GenBank/DDBJ databases">
        <authorList>
            <person name="McCartney M.A."/>
            <person name="Auch B."/>
            <person name="Kono T."/>
            <person name="Mallez S."/>
            <person name="Becker A."/>
            <person name="Gohl D.M."/>
            <person name="Silverstein K.A.T."/>
            <person name="Koren S."/>
            <person name="Bechman K.B."/>
            <person name="Herman A."/>
            <person name="Abrahante J.E."/>
            <person name="Garbe J."/>
        </authorList>
    </citation>
    <scope>NUCLEOTIDE SEQUENCE</scope>
    <source>
        <strain evidence="1">Duluth1</strain>
        <tissue evidence="1">Whole animal</tissue>
    </source>
</reference>
<evidence type="ECO:0000313" key="1">
    <source>
        <dbReference type="EMBL" id="KAH3825706.1"/>
    </source>
</evidence>
<protein>
    <submittedName>
        <fullName evidence="1">Uncharacterized protein</fullName>
    </submittedName>
</protein>
<reference evidence="1" key="1">
    <citation type="journal article" date="2019" name="bioRxiv">
        <title>The Genome of the Zebra Mussel, Dreissena polymorpha: A Resource for Invasive Species Research.</title>
        <authorList>
            <person name="McCartney M.A."/>
            <person name="Auch B."/>
            <person name="Kono T."/>
            <person name="Mallez S."/>
            <person name="Zhang Y."/>
            <person name="Obille A."/>
            <person name="Becker A."/>
            <person name="Abrahante J.E."/>
            <person name="Garbe J."/>
            <person name="Badalamenti J.P."/>
            <person name="Herman A."/>
            <person name="Mangelson H."/>
            <person name="Liachko I."/>
            <person name="Sullivan S."/>
            <person name="Sone E.D."/>
            <person name="Koren S."/>
            <person name="Silverstein K.A.T."/>
            <person name="Beckman K.B."/>
            <person name="Gohl D.M."/>
        </authorList>
    </citation>
    <scope>NUCLEOTIDE SEQUENCE</scope>
    <source>
        <strain evidence="1">Duluth1</strain>
        <tissue evidence="1">Whole animal</tissue>
    </source>
</reference>
<keyword evidence="2" id="KW-1185">Reference proteome</keyword>
<organism evidence="1 2">
    <name type="scientific">Dreissena polymorpha</name>
    <name type="common">Zebra mussel</name>
    <name type="synonym">Mytilus polymorpha</name>
    <dbReference type="NCBI Taxonomy" id="45954"/>
    <lineage>
        <taxon>Eukaryota</taxon>
        <taxon>Metazoa</taxon>
        <taxon>Spiralia</taxon>
        <taxon>Lophotrochozoa</taxon>
        <taxon>Mollusca</taxon>
        <taxon>Bivalvia</taxon>
        <taxon>Autobranchia</taxon>
        <taxon>Heteroconchia</taxon>
        <taxon>Euheterodonta</taxon>
        <taxon>Imparidentia</taxon>
        <taxon>Neoheterodontei</taxon>
        <taxon>Myida</taxon>
        <taxon>Dreissenoidea</taxon>
        <taxon>Dreissenidae</taxon>
        <taxon>Dreissena</taxon>
    </lineage>
</organism>
<comment type="caution">
    <text evidence="1">The sequence shown here is derived from an EMBL/GenBank/DDBJ whole genome shotgun (WGS) entry which is preliminary data.</text>
</comment>
<gene>
    <name evidence="1" type="ORF">DPMN_127587</name>
</gene>
<dbReference type="AlphaFoldDB" id="A0A9D4GXW7"/>
<sequence>MVGASSDLQDFTKIIYKQTNTSADITVNDKKLAEVTSLRYLRRNLVQELPWRPPRLPD</sequence>
<accession>A0A9D4GXW7</accession>